<evidence type="ECO:0000256" key="1">
    <source>
        <dbReference type="ARBA" id="ARBA00023015"/>
    </source>
</evidence>
<dbReference type="EMBL" id="JAVIJP010000005">
    <property type="protein sequence ID" value="KAL3653163.1"/>
    <property type="molecule type" value="Genomic_DNA"/>
</dbReference>
<feature type="region of interest" description="VHIID" evidence="3">
    <location>
        <begin position="350"/>
        <end position="415"/>
    </location>
</feature>
<feature type="region of interest" description="Disordered" evidence="4">
    <location>
        <begin position="193"/>
        <end position="226"/>
    </location>
</feature>
<dbReference type="PROSITE" id="PS50985">
    <property type="entry name" value="GRAS"/>
    <property type="match status" value="1"/>
</dbReference>
<name>A0ABD3EFQ7_9LAMI</name>
<evidence type="ECO:0000256" key="3">
    <source>
        <dbReference type="PROSITE-ProRule" id="PRU01191"/>
    </source>
</evidence>
<sequence length="647" mass="73242">MKSLAPINDFHLEYRSTTISEENNEHDFSCEANNFQEACAPTNLLSPSHIDEPFSSSHEGESWKRNEYPDTFLNFISEMLMEEDLENKPCMLHDSLALQATEKSLYDALNNDTSTSFSDTSGFVDSNCLGDFESSKGIIDATNSPSWVSILSANTQFDPSYVSGDIRPISFNNEFLGHDSEQWNKVLDDCSPSTSGVKKIRSREDENSTGYQRNNKLQMPNNVGEPDSPEMYDDVLIYSNLDGLMKTCGEAARRKSKEVAKKKSITGKEFVDYKSLLMQCAQAVSNFDTKALYDPLLQIKQNSSPRGDGLERLAYYFASALEARISGTGTALYAAINSKRISAAKILKAYKMFVLACPFRQMSNILANATIGNLASSATTLHIIDFGILYGCQWPCLIHGLSRRPGGPPKLRITGIDFPQPGFRPTERVEETCRRLAKYGERFGVPFEYNAIAQKWDTIRLEDLEIRKNELVVVNSMYRLHNVPDETETGNSPRDAVLNLIKRINPDMFIHGVANGKYNTPFFITRFKEAFFHFSTMFDMFEATISQDDEDRLLFEQQFFGKEAMNIIACEGTERVERPETSKSWHVRTLRAGFRQVSVDPELLQRVSKVKAGYHKNFSVDQDGKWILLGWKGRVIHGFSCWRPTHN</sequence>
<organism evidence="5 6">
    <name type="scientific">Castilleja foliolosa</name>
    <dbReference type="NCBI Taxonomy" id="1961234"/>
    <lineage>
        <taxon>Eukaryota</taxon>
        <taxon>Viridiplantae</taxon>
        <taxon>Streptophyta</taxon>
        <taxon>Embryophyta</taxon>
        <taxon>Tracheophyta</taxon>
        <taxon>Spermatophyta</taxon>
        <taxon>Magnoliopsida</taxon>
        <taxon>eudicotyledons</taxon>
        <taxon>Gunneridae</taxon>
        <taxon>Pentapetalae</taxon>
        <taxon>asterids</taxon>
        <taxon>lamiids</taxon>
        <taxon>Lamiales</taxon>
        <taxon>Orobanchaceae</taxon>
        <taxon>Pedicularideae</taxon>
        <taxon>Castillejinae</taxon>
        <taxon>Castilleja</taxon>
    </lineage>
</organism>
<evidence type="ECO:0000256" key="2">
    <source>
        <dbReference type="ARBA" id="ARBA00023163"/>
    </source>
</evidence>
<reference evidence="6" key="1">
    <citation type="journal article" date="2024" name="IScience">
        <title>Strigolactones Initiate the Formation of Haustorium-like Structures in Castilleja.</title>
        <authorList>
            <person name="Buerger M."/>
            <person name="Peterson D."/>
            <person name="Chory J."/>
        </authorList>
    </citation>
    <scope>NUCLEOTIDE SEQUENCE [LARGE SCALE GENOMIC DNA]</scope>
</reference>
<comment type="caution">
    <text evidence="5">The sequence shown here is derived from an EMBL/GenBank/DDBJ whole genome shotgun (WGS) entry which is preliminary data.</text>
</comment>
<dbReference type="InterPro" id="IPR005202">
    <property type="entry name" value="TF_GRAS"/>
</dbReference>
<keyword evidence="1" id="KW-0805">Transcription regulation</keyword>
<protein>
    <submittedName>
        <fullName evidence="5">Uncharacterized protein</fullName>
    </submittedName>
</protein>
<comment type="similarity">
    <text evidence="3">Belongs to the GRAS family.</text>
</comment>
<dbReference type="Proteomes" id="UP001632038">
    <property type="component" value="Unassembled WGS sequence"/>
</dbReference>
<keyword evidence="6" id="KW-1185">Reference proteome</keyword>
<gene>
    <name evidence="5" type="ORF">CASFOL_002844</name>
</gene>
<dbReference type="PANTHER" id="PTHR31636">
    <property type="entry name" value="OSJNBA0084A10.13 PROTEIN-RELATED"/>
    <property type="match status" value="1"/>
</dbReference>
<dbReference type="AlphaFoldDB" id="A0ABD3EFQ7"/>
<dbReference type="Pfam" id="PF03514">
    <property type="entry name" value="GRAS"/>
    <property type="match status" value="1"/>
</dbReference>
<evidence type="ECO:0000256" key="4">
    <source>
        <dbReference type="SAM" id="MobiDB-lite"/>
    </source>
</evidence>
<keyword evidence="2" id="KW-0804">Transcription</keyword>
<feature type="region of interest" description="SAW" evidence="3">
    <location>
        <begin position="569"/>
        <end position="643"/>
    </location>
</feature>
<accession>A0ABD3EFQ7</accession>
<proteinExistence type="inferred from homology"/>
<comment type="caution">
    <text evidence="3">Lacks conserved residue(s) required for the propagation of feature annotation.</text>
</comment>
<feature type="short sequence motif" description="VHIID" evidence="3">
    <location>
        <begin position="381"/>
        <end position="385"/>
    </location>
</feature>
<feature type="region of interest" description="Leucine repeat II (LRII)" evidence="3">
    <location>
        <begin position="431"/>
        <end position="463"/>
    </location>
</feature>
<feature type="compositionally biased region" description="Polar residues" evidence="4">
    <location>
        <begin position="208"/>
        <end position="221"/>
    </location>
</feature>
<feature type="region of interest" description="Leucine repeat I (LRI)" evidence="3">
    <location>
        <begin position="271"/>
        <end position="331"/>
    </location>
</feature>
<evidence type="ECO:0000313" key="6">
    <source>
        <dbReference type="Proteomes" id="UP001632038"/>
    </source>
</evidence>
<evidence type="ECO:0000313" key="5">
    <source>
        <dbReference type="EMBL" id="KAL3653163.1"/>
    </source>
</evidence>